<dbReference type="InterPro" id="IPR020537">
    <property type="entry name" value="ATP_synth_F0_csu_DDCD_BS"/>
</dbReference>
<dbReference type="GO" id="GO:0045259">
    <property type="term" value="C:proton-transporting ATP synthase complex"/>
    <property type="evidence" value="ECO:0007669"/>
    <property type="project" value="UniProtKB-KW"/>
</dbReference>
<evidence type="ECO:0000256" key="12">
    <source>
        <dbReference type="ARBA" id="ARBA00023310"/>
    </source>
</evidence>
<feature type="site" description="Reversibly protonated during proton transport" evidence="13">
    <location>
        <position position="56"/>
    </location>
</feature>
<evidence type="ECO:0000256" key="7">
    <source>
        <dbReference type="ARBA" id="ARBA00022781"/>
    </source>
</evidence>
<keyword evidence="8 13" id="KW-1133">Transmembrane helix</keyword>
<dbReference type="Gene3D" id="1.20.20.10">
    <property type="entry name" value="F1F0 ATP synthase subunit C"/>
    <property type="match status" value="1"/>
</dbReference>
<evidence type="ECO:0000256" key="2">
    <source>
        <dbReference type="ARBA" id="ARBA00006704"/>
    </source>
</evidence>
<evidence type="ECO:0000313" key="15">
    <source>
        <dbReference type="EMBL" id="GCE13956.1"/>
    </source>
</evidence>
<dbReference type="FunFam" id="1.20.20.10:FF:000002">
    <property type="entry name" value="ATP synthase subunit c"/>
    <property type="match status" value="1"/>
</dbReference>
<dbReference type="AlphaFoldDB" id="A0A402A4H2"/>
<dbReference type="InterPro" id="IPR038662">
    <property type="entry name" value="ATP_synth_F0_csu_sf"/>
</dbReference>
<comment type="function">
    <text evidence="13">Key component of the F(0) channel; it plays a direct role in translocation across the membrane. A homomeric c-ring of between 10-14 subunits forms the central stalk rotor element with the F(1) delta and epsilon subunits.</text>
</comment>
<keyword evidence="5 13" id="KW-0138">CF(0)</keyword>
<evidence type="ECO:0000313" key="16">
    <source>
        <dbReference type="Proteomes" id="UP000287352"/>
    </source>
</evidence>
<comment type="similarity">
    <text evidence="2 13">Belongs to the ATPase C chain family.</text>
</comment>
<dbReference type="GO" id="GO:0033177">
    <property type="term" value="C:proton-transporting two-sector ATPase complex, proton-transporting domain"/>
    <property type="evidence" value="ECO:0007669"/>
    <property type="project" value="InterPro"/>
</dbReference>
<dbReference type="Proteomes" id="UP000287352">
    <property type="component" value="Unassembled WGS sequence"/>
</dbReference>
<dbReference type="SUPFAM" id="SSF81333">
    <property type="entry name" value="F1F0 ATP synthase subunit C"/>
    <property type="match status" value="1"/>
</dbReference>
<dbReference type="InterPro" id="IPR000454">
    <property type="entry name" value="ATP_synth_F0_csu"/>
</dbReference>
<dbReference type="GO" id="GO:0005886">
    <property type="term" value="C:plasma membrane"/>
    <property type="evidence" value="ECO:0007669"/>
    <property type="project" value="UniProtKB-SubCell"/>
</dbReference>
<evidence type="ECO:0000256" key="5">
    <source>
        <dbReference type="ARBA" id="ARBA00022547"/>
    </source>
</evidence>
<dbReference type="InterPro" id="IPR035921">
    <property type="entry name" value="F/V-ATP_Csub_sf"/>
</dbReference>
<evidence type="ECO:0000256" key="3">
    <source>
        <dbReference type="ARBA" id="ARBA00022448"/>
    </source>
</evidence>
<dbReference type="PROSITE" id="PS00605">
    <property type="entry name" value="ATPASE_C"/>
    <property type="match status" value="1"/>
</dbReference>
<dbReference type="PRINTS" id="PR00124">
    <property type="entry name" value="ATPASEC"/>
</dbReference>
<evidence type="ECO:0000256" key="13">
    <source>
        <dbReference type="HAMAP-Rule" id="MF_01396"/>
    </source>
</evidence>
<dbReference type="GO" id="GO:0008289">
    <property type="term" value="F:lipid binding"/>
    <property type="evidence" value="ECO:0007669"/>
    <property type="project" value="UniProtKB-KW"/>
</dbReference>
<evidence type="ECO:0000256" key="9">
    <source>
        <dbReference type="ARBA" id="ARBA00023065"/>
    </source>
</evidence>
<reference evidence="16" key="1">
    <citation type="submission" date="2018-12" db="EMBL/GenBank/DDBJ databases">
        <title>Tengunoibacter tsumagoiensis gen. nov., sp. nov., Dictyobacter kobayashii sp. nov., D. alpinus sp. nov., and D. joshuensis sp. nov. and description of Dictyobacteraceae fam. nov. within the order Ktedonobacterales isolated from Tengu-no-mugimeshi.</title>
        <authorList>
            <person name="Wang C.M."/>
            <person name="Zheng Y."/>
            <person name="Sakai Y."/>
            <person name="Toyoda A."/>
            <person name="Minakuchi Y."/>
            <person name="Abe K."/>
            <person name="Yokota A."/>
            <person name="Yabe S."/>
        </authorList>
    </citation>
    <scope>NUCLEOTIDE SEQUENCE [LARGE SCALE GENOMIC DNA]</scope>
    <source>
        <strain evidence="16">Uno3</strain>
    </source>
</reference>
<dbReference type="InterPro" id="IPR002379">
    <property type="entry name" value="ATPase_proteolipid_c-like_dom"/>
</dbReference>
<protein>
    <recommendedName>
        <fullName evidence="13">ATP synthase subunit c</fullName>
    </recommendedName>
    <alternativeName>
        <fullName evidence="13">ATP synthase F(0) sector subunit c</fullName>
    </alternativeName>
    <alternativeName>
        <fullName evidence="13">F-type ATPase subunit c</fullName>
        <shortName evidence="13">F-ATPase subunit c</shortName>
    </alternativeName>
    <alternativeName>
        <fullName evidence="13">Lipid-binding protein</fullName>
    </alternativeName>
</protein>
<keyword evidence="4 13" id="KW-1003">Cell membrane</keyword>
<evidence type="ECO:0000256" key="8">
    <source>
        <dbReference type="ARBA" id="ARBA00022989"/>
    </source>
</evidence>
<dbReference type="GO" id="GO:0046933">
    <property type="term" value="F:proton-transporting ATP synthase activity, rotational mechanism"/>
    <property type="evidence" value="ECO:0007669"/>
    <property type="project" value="UniProtKB-UniRule"/>
</dbReference>
<dbReference type="Pfam" id="PF00137">
    <property type="entry name" value="ATP-synt_C"/>
    <property type="match status" value="1"/>
</dbReference>
<proteinExistence type="inferred from homology"/>
<dbReference type="HAMAP" id="MF_01396">
    <property type="entry name" value="ATP_synth_c_bact"/>
    <property type="match status" value="1"/>
</dbReference>
<keyword evidence="12 13" id="KW-0066">ATP synthesis</keyword>
<comment type="function">
    <text evidence="13">F(1)F(0) ATP synthase produces ATP from ADP in the presence of a proton or sodium gradient. F-type ATPases consist of two structural domains, F(1) containing the extramembraneous catalytic core and F(0) containing the membrane proton channel, linked together by a central stalk and a peripheral stalk. During catalysis, ATP synthesis in the catalytic domain of F(1) is coupled via a rotary mechanism of the central stalk subunits to proton translocation.</text>
</comment>
<keyword evidence="3 13" id="KW-0813">Transport</keyword>
<feature type="domain" description="V-ATPase proteolipid subunit C-like" evidence="14">
    <location>
        <begin position="6"/>
        <end position="69"/>
    </location>
</feature>
<feature type="transmembrane region" description="Helical" evidence="13">
    <location>
        <begin position="48"/>
        <end position="71"/>
    </location>
</feature>
<evidence type="ECO:0000256" key="6">
    <source>
        <dbReference type="ARBA" id="ARBA00022692"/>
    </source>
</evidence>
<name>A0A402A4H2_9CHLR</name>
<comment type="subcellular location">
    <subcellularLocation>
        <location evidence="1 13">Cell membrane</location>
        <topology evidence="1 13">Multi-pass membrane protein</topology>
    </subcellularLocation>
</comment>
<evidence type="ECO:0000256" key="4">
    <source>
        <dbReference type="ARBA" id="ARBA00022475"/>
    </source>
</evidence>
<evidence type="ECO:0000256" key="10">
    <source>
        <dbReference type="ARBA" id="ARBA00023121"/>
    </source>
</evidence>
<gene>
    <name evidence="13" type="primary">atpE</name>
    <name evidence="15" type="ORF">KTT_38150</name>
</gene>
<evidence type="ECO:0000256" key="1">
    <source>
        <dbReference type="ARBA" id="ARBA00004651"/>
    </source>
</evidence>
<keyword evidence="6 13" id="KW-0812">Transmembrane</keyword>
<dbReference type="EMBL" id="BIFR01000001">
    <property type="protein sequence ID" value="GCE13956.1"/>
    <property type="molecule type" value="Genomic_DNA"/>
</dbReference>
<keyword evidence="16" id="KW-1185">Reference proteome</keyword>
<keyword evidence="10 13" id="KW-0446">Lipid-binding</keyword>
<comment type="caution">
    <text evidence="13">Lacks conserved residue(s) required for the propagation of feature annotation.</text>
</comment>
<sequence>MPTQALAVALAIGLGAIGAGIAIAFTTSQAYVAIGRNPSAEPAIRTNFILGLVFAETLAIYSLLIAALLLFHTF</sequence>
<evidence type="ECO:0000256" key="11">
    <source>
        <dbReference type="ARBA" id="ARBA00023136"/>
    </source>
</evidence>
<keyword evidence="9 13" id="KW-0406">Ion transport</keyword>
<keyword evidence="11 13" id="KW-0472">Membrane</keyword>
<evidence type="ECO:0000259" key="14">
    <source>
        <dbReference type="Pfam" id="PF00137"/>
    </source>
</evidence>
<keyword evidence="7 13" id="KW-0375">Hydrogen ion transport</keyword>
<comment type="caution">
    <text evidence="15">The sequence shown here is derived from an EMBL/GenBank/DDBJ whole genome shotgun (WGS) entry which is preliminary data.</text>
</comment>
<dbReference type="RefSeq" id="WP_126581441.1">
    <property type="nucleotide sequence ID" value="NZ_BIFR01000001.1"/>
</dbReference>
<accession>A0A402A4H2</accession>
<organism evidence="15 16">
    <name type="scientific">Tengunoibacter tsumagoiensis</name>
    <dbReference type="NCBI Taxonomy" id="2014871"/>
    <lineage>
        <taxon>Bacteria</taxon>
        <taxon>Bacillati</taxon>
        <taxon>Chloroflexota</taxon>
        <taxon>Ktedonobacteria</taxon>
        <taxon>Ktedonobacterales</taxon>
        <taxon>Dictyobacteraceae</taxon>
        <taxon>Tengunoibacter</taxon>
    </lineage>
</organism>